<keyword evidence="9" id="KW-1185">Reference proteome</keyword>
<gene>
    <name evidence="8" type="ORF">NQ315_003418</name>
</gene>
<feature type="region of interest" description="Disordered" evidence="5">
    <location>
        <begin position="632"/>
        <end position="662"/>
    </location>
</feature>
<dbReference type="GO" id="GO:0005886">
    <property type="term" value="C:plasma membrane"/>
    <property type="evidence" value="ECO:0007669"/>
    <property type="project" value="TreeGrafter"/>
</dbReference>
<organism evidence="8 9">
    <name type="scientific">Exocentrus adspersus</name>
    <dbReference type="NCBI Taxonomy" id="1586481"/>
    <lineage>
        <taxon>Eukaryota</taxon>
        <taxon>Metazoa</taxon>
        <taxon>Ecdysozoa</taxon>
        <taxon>Arthropoda</taxon>
        <taxon>Hexapoda</taxon>
        <taxon>Insecta</taxon>
        <taxon>Pterygota</taxon>
        <taxon>Neoptera</taxon>
        <taxon>Endopterygota</taxon>
        <taxon>Coleoptera</taxon>
        <taxon>Polyphaga</taxon>
        <taxon>Cucujiformia</taxon>
        <taxon>Chrysomeloidea</taxon>
        <taxon>Cerambycidae</taxon>
        <taxon>Lamiinae</taxon>
        <taxon>Acanthocinini</taxon>
        <taxon>Exocentrus</taxon>
    </lineage>
</organism>
<evidence type="ECO:0000259" key="7">
    <source>
        <dbReference type="PROSITE" id="PS50261"/>
    </source>
</evidence>
<evidence type="ECO:0000256" key="5">
    <source>
        <dbReference type="SAM" id="MobiDB-lite"/>
    </source>
</evidence>
<evidence type="ECO:0000313" key="9">
    <source>
        <dbReference type="Proteomes" id="UP001159042"/>
    </source>
</evidence>
<dbReference type="GO" id="GO:0008528">
    <property type="term" value="F:G protein-coupled peptide receptor activity"/>
    <property type="evidence" value="ECO:0007669"/>
    <property type="project" value="TreeGrafter"/>
</dbReference>
<keyword evidence="3 6" id="KW-1133">Transmembrane helix</keyword>
<accession>A0AAV8VN13</accession>
<feature type="transmembrane region" description="Helical" evidence="6">
    <location>
        <begin position="549"/>
        <end position="566"/>
    </location>
</feature>
<dbReference type="Pfam" id="PF00002">
    <property type="entry name" value="7tm_2"/>
    <property type="match status" value="1"/>
</dbReference>
<dbReference type="InterPro" id="IPR017981">
    <property type="entry name" value="GPCR_2-like_7TM"/>
</dbReference>
<dbReference type="GO" id="GO:0007166">
    <property type="term" value="P:cell surface receptor signaling pathway"/>
    <property type="evidence" value="ECO:0007669"/>
    <property type="project" value="InterPro"/>
</dbReference>
<evidence type="ECO:0000313" key="8">
    <source>
        <dbReference type="EMBL" id="KAJ8915634.1"/>
    </source>
</evidence>
<feature type="domain" description="G-protein coupled receptors family 2 profile 2" evidence="7">
    <location>
        <begin position="321"/>
        <end position="607"/>
    </location>
</feature>
<evidence type="ECO:0000256" key="4">
    <source>
        <dbReference type="ARBA" id="ARBA00023136"/>
    </source>
</evidence>
<evidence type="ECO:0000256" key="3">
    <source>
        <dbReference type="ARBA" id="ARBA00022989"/>
    </source>
</evidence>
<feature type="transmembrane region" description="Helical" evidence="6">
    <location>
        <begin position="495"/>
        <end position="514"/>
    </location>
</feature>
<dbReference type="InterPro" id="IPR051384">
    <property type="entry name" value="Mth_GPCR"/>
</dbReference>
<evidence type="ECO:0000256" key="6">
    <source>
        <dbReference type="SAM" id="Phobius"/>
    </source>
</evidence>
<dbReference type="AlphaFoldDB" id="A0AAV8VN13"/>
<name>A0AAV8VN13_9CUCU</name>
<dbReference type="InterPro" id="IPR000832">
    <property type="entry name" value="GPCR_2_secretin-like"/>
</dbReference>
<feature type="transmembrane region" description="Helical" evidence="6">
    <location>
        <begin position="357"/>
        <end position="376"/>
    </location>
</feature>
<dbReference type="Gene3D" id="1.20.1070.10">
    <property type="entry name" value="Rhodopsin 7-helix transmembrane proteins"/>
    <property type="match status" value="1"/>
</dbReference>
<feature type="transmembrane region" description="Helical" evidence="6">
    <location>
        <begin position="327"/>
        <end position="345"/>
    </location>
</feature>
<sequence length="662" mass="76860">MIQFLIQQITNMLLYAIFLSYITDSFTSYVNLPKCCEVGSAFVEQNNSFFCNQSENRRVVIQEHFGFNFSDAEEYECVEGLDKNLLQIKKTLNKIEVVKDISDYALRKCCPVNHLYDPITHSCEGNLTISSNGFNATFLRIGLPDCRIIYDYELKNLEDVQRDDNTSIKIRGRKYSNEKYCVDETVSSNYVVRVCETFDICESVLCLHKCCPDGQSFVNGSHCRDTFVYGMDLDRFSNFVPNISIEFAVIHGYTTGVYIPKIKNYHIDDQGNFYSFQEKLGNEVYTPEEETYCIEHATKAGRVFGHTLFRIVPQAEYIEKKFLYNRWAMVVSNIFLIITIIYYVFSKETRKVFGKTLVSFCSALFVLFVIIVYCTFKSKLNTRKTMTTCKAIGNIFNNLLQLQLLRLAASDVLRHLLDIRVRYWSSKRYSSFSNKKKRDLKRFICYSLYGWGLPLVMTVILLTFHFSDVLPPSIKIRIGETKCLIERGDGNYADILFYIIPISALETVNVVFFVKTVRYCLQVKGNIQKMSQSVDVKKKNEKFRAKKERFGLVIKLSIIMGIFYLFEVVSSFYDFKKNSIMEHVEIIWDCINCLQGLFIFIIFICKTKFFKKCNRKVAIDKIRKISLTTSTRTTAVSSERKSSRGSRSRKKSKEEAKNHEFG</sequence>
<dbReference type="PANTHER" id="PTHR47154:SF2">
    <property type="entry name" value="G-PROTEIN COUPLED RECEPTOR MTH-RELATED"/>
    <property type="match status" value="1"/>
</dbReference>
<dbReference type="EMBL" id="JANEYG010000051">
    <property type="protein sequence ID" value="KAJ8915634.1"/>
    <property type="molecule type" value="Genomic_DNA"/>
</dbReference>
<proteinExistence type="predicted"/>
<keyword evidence="4 6" id="KW-0472">Membrane</keyword>
<comment type="subcellular location">
    <subcellularLocation>
        <location evidence="1">Membrane</location>
        <topology evidence="1">Multi-pass membrane protein</topology>
    </subcellularLocation>
</comment>
<dbReference type="Proteomes" id="UP001159042">
    <property type="component" value="Unassembled WGS sequence"/>
</dbReference>
<dbReference type="PANTHER" id="PTHR47154">
    <property type="entry name" value="G-PROTEIN COUPLED RECEPTOR MTH-RELATED"/>
    <property type="match status" value="1"/>
</dbReference>
<feature type="transmembrane region" description="Helical" evidence="6">
    <location>
        <begin position="443"/>
        <end position="466"/>
    </location>
</feature>
<protein>
    <recommendedName>
        <fullName evidence="7">G-protein coupled receptors family 2 profile 2 domain-containing protein</fullName>
    </recommendedName>
</protein>
<feature type="compositionally biased region" description="Basic and acidic residues" evidence="5">
    <location>
        <begin position="652"/>
        <end position="662"/>
    </location>
</feature>
<evidence type="ECO:0000256" key="2">
    <source>
        <dbReference type="ARBA" id="ARBA00022692"/>
    </source>
</evidence>
<reference evidence="8 9" key="1">
    <citation type="journal article" date="2023" name="Insect Mol. Biol.">
        <title>Genome sequencing provides insights into the evolution of gene families encoding plant cell wall-degrading enzymes in longhorned beetles.</title>
        <authorList>
            <person name="Shin N.R."/>
            <person name="Okamura Y."/>
            <person name="Kirsch R."/>
            <person name="Pauchet Y."/>
        </authorList>
    </citation>
    <scope>NUCLEOTIDE SEQUENCE [LARGE SCALE GENOMIC DNA]</scope>
    <source>
        <strain evidence="8">EAD_L_NR</strain>
    </source>
</reference>
<dbReference type="PROSITE" id="PS50261">
    <property type="entry name" value="G_PROTEIN_RECEP_F2_4"/>
    <property type="match status" value="1"/>
</dbReference>
<keyword evidence="2 6" id="KW-0812">Transmembrane</keyword>
<comment type="caution">
    <text evidence="8">The sequence shown here is derived from an EMBL/GenBank/DDBJ whole genome shotgun (WGS) entry which is preliminary data.</text>
</comment>
<dbReference type="CDD" id="cd15039">
    <property type="entry name" value="7tmB3_Methuselah-like"/>
    <property type="match status" value="1"/>
</dbReference>
<evidence type="ECO:0000256" key="1">
    <source>
        <dbReference type="ARBA" id="ARBA00004141"/>
    </source>
</evidence>
<feature type="transmembrane region" description="Helical" evidence="6">
    <location>
        <begin position="586"/>
        <end position="605"/>
    </location>
</feature>